<evidence type="ECO:0000256" key="1">
    <source>
        <dbReference type="SAM" id="Phobius"/>
    </source>
</evidence>
<name>A0A2P5DK98_PARAD</name>
<comment type="caution">
    <text evidence="2">The sequence shown here is derived from an EMBL/GenBank/DDBJ whole genome shotgun (WGS) entry which is preliminary data.</text>
</comment>
<feature type="transmembrane region" description="Helical" evidence="1">
    <location>
        <begin position="42"/>
        <end position="61"/>
    </location>
</feature>
<reference evidence="3" key="1">
    <citation type="submission" date="2016-06" db="EMBL/GenBank/DDBJ databases">
        <title>Parallel loss of symbiosis genes in relatives of nitrogen-fixing non-legume Parasponia.</title>
        <authorList>
            <person name="Van Velzen R."/>
            <person name="Holmer R."/>
            <person name="Bu F."/>
            <person name="Rutten L."/>
            <person name="Van Zeijl A."/>
            <person name="Liu W."/>
            <person name="Santuari L."/>
            <person name="Cao Q."/>
            <person name="Sharma T."/>
            <person name="Shen D."/>
            <person name="Roswanjaya Y."/>
            <person name="Wardhani T."/>
            <person name="Kalhor M.S."/>
            <person name="Jansen J."/>
            <person name="Van den Hoogen J."/>
            <person name="Gungor B."/>
            <person name="Hartog M."/>
            <person name="Hontelez J."/>
            <person name="Verver J."/>
            <person name="Yang W.-C."/>
            <person name="Schijlen E."/>
            <person name="Repin R."/>
            <person name="Schilthuizen M."/>
            <person name="Schranz E."/>
            <person name="Heidstra R."/>
            <person name="Miyata K."/>
            <person name="Fedorova E."/>
            <person name="Kohlen W."/>
            <person name="Bisseling T."/>
            <person name="Smit S."/>
            <person name="Geurts R."/>
        </authorList>
    </citation>
    <scope>NUCLEOTIDE SEQUENCE [LARGE SCALE GENOMIC DNA]</scope>
    <source>
        <strain evidence="3">cv. WU1-14</strain>
    </source>
</reference>
<keyword evidence="1" id="KW-0472">Membrane</keyword>
<evidence type="ECO:0008006" key="4">
    <source>
        <dbReference type="Google" id="ProtNLM"/>
    </source>
</evidence>
<accession>A0A2P5DK98</accession>
<protein>
    <recommendedName>
        <fullName evidence="4">Transmembrane protein</fullName>
    </recommendedName>
</protein>
<dbReference type="AlphaFoldDB" id="A0A2P5DK98"/>
<dbReference type="Proteomes" id="UP000237105">
    <property type="component" value="Unassembled WGS sequence"/>
</dbReference>
<dbReference type="OrthoDB" id="10326545at2759"/>
<organism evidence="2 3">
    <name type="scientific">Parasponia andersonii</name>
    <name type="common">Sponia andersonii</name>
    <dbReference type="NCBI Taxonomy" id="3476"/>
    <lineage>
        <taxon>Eukaryota</taxon>
        <taxon>Viridiplantae</taxon>
        <taxon>Streptophyta</taxon>
        <taxon>Embryophyta</taxon>
        <taxon>Tracheophyta</taxon>
        <taxon>Spermatophyta</taxon>
        <taxon>Magnoliopsida</taxon>
        <taxon>eudicotyledons</taxon>
        <taxon>Gunneridae</taxon>
        <taxon>Pentapetalae</taxon>
        <taxon>rosids</taxon>
        <taxon>fabids</taxon>
        <taxon>Rosales</taxon>
        <taxon>Cannabaceae</taxon>
        <taxon>Parasponia</taxon>
    </lineage>
</organism>
<dbReference type="EMBL" id="JXTB01000032">
    <property type="protein sequence ID" value="PON73729.1"/>
    <property type="molecule type" value="Genomic_DNA"/>
</dbReference>
<keyword evidence="1" id="KW-0812">Transmembrane</keyword>
<evidence type="ECO:0000313" key="2">
    <source>
        <dbReference type="EMBL" id="PON73729.1"/>
    </source>
</evidence>
<keyword evidence="3" id="KW-1185">Reference proteome</keyword>
<keyword evidence="1" id="KW-1133">Transmembrane helix</keyword>
<evidence type="ECO:0000313" key="3">
    <source>
        <dbReference type="Proteomes" id="UP000237105"/>
    </source>
</evidence>
<gene>
    <name evidence="2" type="ORF">PanWU01x14_056170</name>
</gene>
<sequence>MKSCYFLTQKQNQNCQKQHSGYFCQQQPSRKNYILPKRKSRIWFMMYNIILYIYCTSNFYGNSNTHYGMMKQKTNDIKKKITSRGQTINRCTDKGKKLFI</sequence>
<proteinExistence type="predicted"/>